<name>A0A2P5FID2_TREOI</name>
<gene>
    <name evidence="2" type="ORF">TorRG33x02_067280</name>
</gene>
<protein>
    <submittedName>
        <fullName evidence="2">Uncharacterized protein</fullName>
    </submittedName>
</protein>
<evidence type="ECO:0000313" key="2">
    <source>
        <dbReference type="EMBL" id="PON97526.1"/>
    </source>
</evidence>
<evidence type="ECO:0000256" key="1">
    <source>
        <dbReference type="SAM" id="MobiDB-lite"/>
    </source>
</evidence>
<sequence>MNEPTCFGSVEEQINYGRLIVVDETNRKGQRLYRQETIALQRRQISSLRFRSTDISPLGCRPSPNTDVVEPQKHHR</sequence>
<dbReference type="AlphaFoldDB" id="A0A2P5FID2"/>
<reference evidence="3" key="1">
    <citation type="submission" date="2016-06" db="EMBL/GenBank/DDBJ databases">
        <title>Parallel loss of symbiosis genes in relatives of nitrogen-fixing non-legume Parasponia.</title>
        <authorList>
            <person name="Van Velzen R."/>
            <person name="Holmer R."/>
            <person name="Bu F."/>
            <person name="Rutten L."/>
            <person name="Van Zeijl A."/>
            <person name="Liu W."/>
            <person name="Santuari L."/>
            <person name="Cao Q."/>
            <person name="Sharma T."/>
            <person name="Shen D."/>
            <person name="Roswanjaya Y."/>
            <person name="Wardhani T."/>
            <person name="Kalhor M.S."/>
            <person name="Jansen J."/>
            <person name="Van den Hoogen J."/>
            <person name="Gungor B."/>
            <person name="Hartog M."/>
            <person name="Hontelez J."/>
            <person name="Verver J."/>
            <person name="Yang W.-C."/>
            <person name="Schijlen E."/>
            <person name="Repin R."/>
            <person name="Schilthuizen M."/>
            <person name="Schranz E."/>
            <person name="Heidstra R."/>
            <person name="Miyata K."/>
            <person name="Fedorova E."/>
            <person name="Kohlen W."/>
            <person name="Bisseling T."/>
            <person name="Smit S."/>
            <person name="Geurts R."/>
        </authorList>
    </citation>
    <scope>NUCLEOTIDE SEQUENCE [LARGE SCALE GENOMIC DNA]</scope>
    <source>
        <strain evidence="3">cv. RG33-2</strain>
    </source>
</reference>
<dbReference type="Proteomes" id="UP000237000">
    <property type="component" value="Unassembled WGS sequence"/>
</dbReference>
<proteinExistence type="predicted"/>
<dbReference type="InParanoid" id="A0A2P5FID2"/>
<dbReference type="EMBL" id="JXTC01000031">
    <property type="protein sequence ID" value="PON97526.1"/>
    <property type="molecule type" value="Genomic_DNA"/>
</dbReference>
<comment type="caution">
    <text evidence="2">The sequence shown here is derived from an EMBL/GenBank/DDBJ whole genome shotgun (WGS) entry which is preliminary data.</text>
</comment>
<feature type="region of interest" description="Disordered" evidence="1">
    <location>
        <begin position="55"/>
        <end position="76"/>
    </location>
</feature>
<accession>A0A2P5FID2</accession>
<evidence type="ECO:0000313" key="3">
    <source>
        <dbReference type="Proteomes" id="UP000237000"/>
    </source>
</evidence>
<keyword evidence="3" id="KW-1185">Reference proteome</keyword>
<organism evidence="2 3">
    <name type="scientific">Trema orientale</name>
    <name type="common">Charcoal tree</name>
    <name type="synonym">Celtis orientalis</name>
    <dbReference type="NCBI Taxonomy" id="63057"/>
    <lineage>
        <taxon>Eukaryota</taxon>
        <taxon>Viridiplantae</taxon>
        <taxon>Streptophyta</taxon>
        <taxon>Embryophyta</taxon>
        <taxon>Tracheophyta</taxon>
        <taxon>Spermatophyta</taxon>
        <taxon>Magnoliopsida</taxon>
        <taxon>eudicotyledons</taxon>
        <taxon>Gunneridae</taxon>
        <taxon>Pentapetalae</taxon>
        <taxon>rosids</taxon>
        <taxon>fabids</taxon>
        <taxon>Rosales</taxon>
        <taxon>Cannabaceae</taxon>
        <taxon>Trema</taxon>
    </lineage>
</organism>